<feature type="compositionally biased region" description="Basic and acidic residues" evidence="10">
    <location>
        <begin position="648"/>
        <end position="659"/>
    </location>
</feature>
<dbReference type="PROSITE" id="PS50097">
    <property type="entry name" value="BTB"/>
    <property type="match status" value="1"/>
</dbReference>
<protein>
    <recommendedName>
        <fullName evidence="15">BTB domain-containing protein</fullName>
    </recommendedName>
</protein>
<keyword evidence="6" id="KW-0805">Transcription regulation</keyword>
<dbReference type="PROSITE" id="PS00028">
    <property type="entry name" value="ZINC_FINGER_C2H2_1"/>
    <property type="match status" value="4"/>
</dbReference>
<keyword evidence="14" id="KW-1185">Reference proteome</keyword>
<feature type="compositionally biased region" description="Basic and acidic residues" evidence="10">
    <location>
        <begin position="323"/>
        <end position="332"/>
    </location>
</feature>
<dbReference type="FunFam" id="3.30.160.60:FF:000624">
    <property type="entry name" value="zinc finger protein 697"/>
    <property type="match status" value="1"/>
</dbReference>
<name>A0A433TY29_ELYCH</name>
<dbReference type="OrthoDB" id="3176202at2759"/>
<proteinExistence type="predicted"/>
<feature type="region of interest" description="Disordered" evidence="10">
    <location>
        <begin position="243"/>
        <end position="391"/>
    </location>
</feature>
<keyword evidence="8" id="KW-0539">Nucleus</keyword>
<keyword evidence="7" id="KW-0804">Transcription</keyword>
<evidence type="ECO:0000256" key="3">
    <source>
        <dbReference type="ARBA" id="ARBA00022737"/>
    </source>
</evidence>
<dbReference type="Gene3D" id="3.30.710.10">
    <property type="entry name" value="Potassium Channel Kv1.1, Chain A"/>
    <property type="match status" value="1"/>
</dbReference>
<dbReference type="Pfam" id="PF00096">
    <property type="entry name" value="zf-C2H2"/>
    <property type="match status" value="3"/>
</dbReference>
<feature type="compositionally biased region" description="Polar residues" evidence="10">
    <location>
        <begin position="719"/>
        <end position="733"/>
    </location>
</feature>
<feature type="compositionally biased region" description="Low complexity" evidence="10">
    <location>
        <begin position="705"/>
        <end position="718"/>
    </location>
</feature>
<evidence type="ECO:0000256" key="7">
    <source>
        <dbReference type="ARBA" id="ARBA00023163"/>
    </source>
</evidence>
<evidence type="ECO:0008006" key="15">
    <source>
        <dbReference type="Google" id="ProtNLM"/>
    </source>
</evidence>
<feature type="domain" description="C2H2-type" evidence="12">
    <location>
        <begin position="962"/>
        <end position="990"/>
    </location>
</feature>
<feature type="compositionally biased region" description="Acidic residues" evidence="10">
    <location>
        <begin position="682"/>
        <end position="693"/>
    </location>
</feature>
<evidence type="ECO:0000259" key="12">
    <source>
        <dbReference type="PROSITE" id="PS50157"/>
    </source>
</evidence>
<feature type="region of interest" description="Disordered" evidence="10">
    <location>
        <begin position="1043"/>
        <end position="1068"/>
    </location>
</feature>
<dbReference type="InterPro" id="IPR000210">
    <property type="entry name" value="BTB/POZ_dom"/>
</dbReference>
<evidence type="ECO:0000259" key="11">
    <source>
        <dbReference type="PROSITE" id="PS50097"/>
    </source>
</evidence>
<dbReference type="SUPFAM" id="SSF54695">
    <property type="entry name" value="POZ domain"/>
    <property type="match status" value="1"/>
</dbReference>
<evidence type="ECO:0000256" key="8">
    <source>
        <dbReference type="ARBA" id="ARBA00023242"/>
    </source>
</evidence>
<accession>A0A433TY29</accession>
<feature type="domain" description="C2H2-type" evidence="12">
    <location>
        <begin position="877"/>
        <end position="904"/>
    </location>
</feature>
<evidence type="ECO:0000256" key="6">
    <source>
        <dbReference type="ARBA" id="ARBA00023015"/>
    </source>
</evidence>
<dbReference type="GO" id="GO:0008270">
    <property type="term" value="F:zinc ion binding"/>
    <property type="evidence" value="ECO:0007669"/>
    <property type="project" value="UniProtKB-KW"/>
</dbReference>
<dbReference type="InterPro" id="IPR011333">
    <property type="entry name" value="SKP1/BTB/POZ_sf"/>
</dbReference>
<keyword evidence="4 9" id="KW-0863">Zinc-finger</keyword>
<feature type="region of interest" description="Disordered" evidence="10">
    <location>
        <begin position="515"/>
        <end position="561"/>
    </location>
</feature>
<feature type="compositionally biased region" description="Basic and acidic residues" evidence="10">
    <location>
        <begin position="530"/>
        <end position="561"/>
    </location>
</feature>
<dbReference type="SUPFAM" id="SSF57667">
    <property type="entry name" value="beta-beta-alpha zinc fingers"/>
    <property type="match status" value="2"/>
</dbReference>
<feature type="region of interest" description="Disordered" evidence="10">
    <location>
        <begin position="842"/>
        <end position="875"/>
    </location>
</feature>
<keyword evidence="5" id="KW-0862">Zinc</keyword>
<dbReference type="Proteomes" id="UP000271974">
    <property type="component" value="Unassembled WGS sequence"/>
</dbReference>
<evidence type="ECO:0000256" key="2">
    <source>
        <dbReference type="ARBA" id="ARBA00022723"/>
    </source>
</evidence>
<dbReference type="CDD" id="cd18186">
    <property type="entry name" value="BTB_POZ_ZBTB_KLHL-like"/>
    <property type="match status" value="1"/>
</dbReference>
<feature type="domain" description="C2H2-type" evidence="12">
    <location>
        <begin position="934"/>
        <end position="961"/>
    </location>
</feature>
<evidence type="ECO:0000256" key="5">
    <source>
        <dbReference type="ARBA" id="ARBA00022833"/>
    </source>
</evidence>
<dbReference type="EMBL" id="RQTK01000137">
    <property type="protein sequence ID" value="RUS86480.1"/>
    <property type="molecule type" value="Genomic_DNA"/>
</dbReference>
<dbReference type="Gene3D" id="3.30.160.60">
    <property type="entry name" value="Classic Zinc Finger"/>
    <property type="match status" value="4"/>
</dbReference>
<evidence type="ECO:0000256" key="10">
    <source>
        <dbReference type="SAM" id="MobiDB-lite"/>
    </source>
</evidence>
<comment type="subcellular location">
    <subcellularLocation>
        <location evidence="1">Nucleus</location>
    </subcellularLocation>
</comment>
<dbReference type="PROSITE" id="PS50157">
    <property type="entry name" value="ZINC_FINGER_C2H2_2"/>
    <property type="match status" value="5"/>
</dbReference>
<feature type="compositionally biased region" description="Basic and acidic residues" evidence="10">
    <location>
        <begin position="626"/>
        <end position="635"/>
    </location>
</feature>
<dbReference type="PANTHER" id="PTHR24394">
    <property type="entry name" value="ZINC FINGER PROTEIN"/>
    <property type="match status" value="1"/>
</dbReference>
<dbReference type="FunFam" id="3.30.160.60:FF:000446">
    <property type="entry name" value="Zinc finger protein"/>
    <property type="match status" value="1"/>
</dbReference>
<dbReference type="PANTHER" id="PTHR24394:SF58">
    <property type="entry name" value="ZINC FINGER AND BTB DOMAIN CONTAINING 33"/>
    <property type="match status" value="1"/>
</dbReference>
<evidence type="ECO:0000313" key="14">
    <source>
        <dbReference type="Proteomes" id="UP000271974"/>
    </source>
</evidence>
<dbReference type="GO" id="GO:0000981">
    <property type="term" value="F:DNA-binding transcription factor activity, RNA polymerase II-specific"/>
    <property type="evidence" value="ECO:0007669"/>
    <property type="project" value="TreeGrafter"/>
</dbReference>
<feature type="compositionally biased region" description="Low complexity" evidence="10">
    <location>
        <begin position="370"/>
        <end position="386"/>
    </location>
</feature>
<keyword evidence="2" id="KW-0479">Metal-binding</keyword>
<feature type="compositionally biased region" description="Basic and acidic residues" evidence="10">
    <location>
        <begin position="267"/>
        <end position="288"/>
    </location>
</feature>
<evidence type="ECO:0000313" key="13">
    <source>
        <dbReference type="EMBL" id="RUS86480.1"/>
    </source>
</evidence>
<feature type="region of interest" description="Disordered" evidence="10">
    <location>
        <begin position="626"/>
        <end position="733"/>
    </location>
</feature>
<dbReference type="FunFam" id="3.30.160.60:FF:000099">
    <property type="entry name" value="Zinc finger protein 79"/>
    <property type="match status" value="1"/>
</dbReference>
<evidence type="ECO:0000256" key="4">
    <source>
        <dbReference type="ARBA" id="ARBA00022771"/>
    </source>
</evidence>
<dbReference type="InterPro" id="IPR013087">
    <property type="entry name" value="Znf_C2H2_type"/>
</dbReference>
<gene>
    <name evidence="13" type="ORF">EGW08_005730</name>
</gene>
<feature type="compositionally biased region" description="Polar residues" evidence="10">
    <location>
        <begin position="660"/>
        <end position="670"/>
    </location>
</feature>
<dbReference type="SMART" id="SM00225">
    <property type="entry name" value="BTB"/>
    <property type="match status" value="1"/>
</dbReference>
<dbReference type="Pfam" id="PF00651">
    <property type="entry name" value="BTB"/>
    <property type="match status" value="1"/>
</dbReference>
<feature type="domain" description="BTB" evidence="11">
    <location>
        <begin position="74"/>
        <end position="139"/>
    </location>
</feature>
<sequence length="1077" mass="117049">MVVTNDDEDDEDCLKRATRGGTGQHKYPFDFKVSQLVPPPPVPIMDAALHYTSVSHAHSLVGNINKMRLAANLCDVTVVVGNFRIRAHRVVLSACTPYFYQMFYTAPKPPSEYRLDNVDETAFLKIIEFCYTSAISLKQSCPHLDRDLTDFVAQIPASPSTHTPYVNGTDDKAANSSSTVGSVGSSLALDKSLMNSPLKNNNCSYSEVWKRADGVSEQDDQQHICVGCGDIFDSKAELQAHRKRECEDESEEQVSHQTQTSLPESKAGCEEKKGGIKQDSDEERKSPEDLSQETACLDKNDENETDSKKFNDMGKCPSANKDLLGRKDKSDLAELVGECDNPIDEKISKSAAAAVGETAEDKTDPEGLDANDSNNNDINAKSTVDADSSDDIDVVNDYDLHQDFTAERLGGGERREKRRGGYAGGAQAYPVYEDRRRLRQDGASSLKCQFCGISVFDDDEELESHWKEVHGVCQDTEMHHGKSSAGRAGLFPQADSIGNGRTNLYLKRSICDDEEEGHAEATSSSQTPEKQLKLDESKCGEEGQSRSIKKEIVEPSERKTPSEQLFAKYEGQRAKVGADGNVAGFLQYMQQYNELAKWYMDQGFVYCNLCMVYHAKNSECPKSHVDSRQVSRDVQSHSSFKTNAEGASDLKQEANHQHQEGNAFNGTDLESSVKGKTAASDCYEEEEEEEEGPLDMSKTSQDFTASSSQYSSSAHPSAKPTSDAQKARTLQAQDAQYRSQVELAQYYSRMMAAVVAVSASPNGGTADPLQYGLVGPYAGSVGSVGSIGSVPTVFSVSQEAAAKLPARGPQPAGYVHPDRGGACRQPERFCFSASASASSSFPLPAGDASGSGSSHVPVSNGNGKPQSRRKQGSRQGFPCTVCNRVFSYQAALFTHMRVHSPSARTYQCQLCHQTFDRAPDLKVHVCPNGVEKPYVCPSCGQTFAKNIHLKRHLATHSGLKPYPCWVCGKRFSRSDHLKRHTQSIHAGSRPHGCQLCGKEFVRKYELNKHMLIHSTIVAGGGEPGVEDSTSAAAAAAAVLANHQPQSDAAANQDVEASPGSPGPLTMQLPVTCSTALS</sequence>
<dbReference type="AlphaFoldDB" id="A0A433TY29"/>
<feature type="compositionally biased region" description="Basic and acidic residues" evidence="10">
    <location>
        <begin position="296"/>
        <end position="312"/>
    </location>
</feature>
<dbReference type="SMART" id="SM00355">
    <property type="entry name" value="ZnF_C2H2"/>
    <property type="match status" value="7"/>
</dbReference>
<evidence type="ECO:0000256" key="9">
    <source>
        <dbReference type="PROSITE-ProRule" id="PRU00042"/>
    </source>
</evidence>
<keyword evidence="3" id="KW-0677">Repeat</keyword>
<dbReference type="Pfam" id="PF13912">
    <property type="entry name" value="zf-C2H2_6"/>
    <property type="match status" value="1"/>
</dbReference>
<feature type="compositionally biased region" description="Polar residues" evidence="10">
    <location>
        <begin position="850"/>
        <end position="865"/>
    </location>
</feature>
<dbReference type="InterPro" id="IPR036236">
    <property type="entry name" value="Znf_C2H2_sf"/>
</dbReference>
<feature type="domain" description="C2H2-type" evidence="12">
    <location>
        <begin position="991"/>
        <end position="1014"/>
    </location>
</feature>
<feature type="domain" description="C2H2-type" evidence="12">
    <location>
        <begin position="906"/>
        <end position="933"/>
    </location>
</feature>
<reference evidence="13 14" key="1">
    <citation type="submission" date="2019-01" db="EMBL/GenBank/DDBJ databases">
        <title>A draft genome assembly of the solar-powered sea slug Elysia chlorotica.</title>
        <authorList>
            <person name="Cai H."/>
            <person name="Li Q."/>
            <person name="Fang X."/>
            <person name="Li J."/>
            <person name="Curtis N.E."/>
            <person name="Altenburger A."/>
            <person name="Shibata T."/>
            <person name="Feng M."/>
            <person name="Maeda T."/>
            <person name="Schwartz J.A."/>
            <person name="Shigenobu S."/>
            <person name="Lundholm N."/>
            <person name="Nishiyama T."/>
            <person name="Yang H."/>
            <person name="Hasebe M."/>
            <person name="Li S."/>
            <person name="Pierce S.K."/>
            <person name="Wang J."/>
        </authorList>
    </citation>
    <scope>NUCLEOTIDE SEQUENCE [LARGE SCALE GENOMIC DNA]</scope>
    <source>
        <strain evidence="13">EC2010</strain>
        <tissue evidence="13">Whole organism of an adult</tissue>
    </source>
</reference>
<comment type="caution">
    <text evidence="13">The sequence shown here is derived from an EMBL/GenBank/DDBJ whole genome shotgun (WGS) entry which is preliminary data.</text>
</comment>
<organism evidence="13 14">
    <name type="scientific">Elysia chlorotica</name>
    <name type="common">Eastern emerald elysia</name>
    <name type="synonym">Sea slug</name>
    <dbReference type="NCBI Taxonomy" id="188477"/>
    <lineage>
        <taxon>Eukaryota</taxon>
        <taxon>Metazoa</taxon>
        <taxon>Spiralia</taxon>
        <taxon>Lophotrochozoa</taxon>
        <taxon>Mollusca</taxon>
        <taxon>Gastropoda</taxon>
        <taxon>Heterobranchia</taxon>
        <taxon>Euthyneura</taxon>
        <taxon>Panpulmonata</taxon>
        <taxon>Sacoglossa</taxon>
        <taxon>Placobranchoidea</taxon>
        <taxon>Plakobranchidae</taxon>
        <taxon>Elysia</taxon>
    </lineage>
</organism>
<dbReference type="GO" id="GO:0005634">
    <property type="term" value="C:nucleus"/>
    <property type="evidence" value="ECO:0007669"/>
    <property type="project" value="UniProtKB-SubCell"/>
</dbReference>
<dbReference type="STRING" id="188477.A0A433TY29"/>
<evidence type="ECO:0000256" key="1">
    <source>
        <dbReference type="ARBA" id="ARBA00004123"/>
    </source>
</evidence>